<dbReference type="EMBL" id="JBAMIC010000007">
    <property type="protein sequence ID" value="KAK7105212.1"/>
    <property type="molecule type" value="Genomic_DNA"/>
</dbReference>
<gene>
    <name evidence="1" type="ORF">V1264_016619</name>
</gene>
<dbReference type="Proteomes" id="UP001374579">
    <property type="component" value="Unassembled WGS sequence"/>
</dbReference>
<keyword evidence="2" id="KW-1185">Reference proteome</keyword>
<sequence>MKLIWSDTLIEVGYPMWDISRMQITPQNTLAFHKDNNNLQHFKNCISFIRYYFNNNSTNTTIINNTEREVSLQRRTKCAFPFLDAIFAGIFTVNLNISISIE</sequence>
<protein>
    <submittedName>
        <fullName evidence="1">Uncharacterized protein</fullName>
    </submittedName>
</protein>
<accession>A0AAN9GEB5</accession>
<dbReference type="AlphaFoldDB" id="A0AAN9GEB5"/>
<evidence type="ECO:0000313" key="2">
    <source>
        <dbReference type="Proteomes" id="UP001374579"/>
    </source>
</evidence>
<comment type="caution">
    <text evidence="1">The sequence shown here is derived from an EMBL/GenBank/DDBJ whole genome shotgun (WGS) entry which is preliminary data.</text>
</comment>
<proteinExistence type="predicted"/>
<name>A0AAN9GEB5_9CAEN</name>
<organism evidence="1 2">
    <name type="scientific">Littorina saxatilis</name>
    <dbReference type="NCBI Taxonomy" id="31220"/>
    <lineage>
        <taxon>Eukaryota</taxon>
        <taxon>Metazoa</taxon>
        <taxon>Spiralia</taxon>
        <taxon>Lophotrochozoa</taxon>
        <taxon>Mollusca</taxon>
        <taxon>Gastropoda</taxon>
        <taxon>Caenogastropoda</taxon>
        <taxon>Littorinimorpha</taxon>
        <taxon>Littorinoidea</taxon>
        <taxon>Littorinidae</taxon>
        <taxon>Littorina</taxon>
    </lineage>
</organism>
<reference evidence="1 2" key="1">
    <citation type="submission" date="2024-02" db="EMBL/GenBank/DDBJ databases">
        <title>Chromosome-scale genome assembly of the rough periwinkle Littorina saxatilis.</title>
        <authorList>
            <person name="De Jode A."/>
            <person name="Faria R."/>
            <person name="Formenti G."/>
            <person name="Sims Y."/>
            <person name="Smith T.P."/>
            <person name="Tracey A."/>
            <person name="Wood J.M.D."/>
            <person name="Zagrodzka Z.B."/>
            <person name="Johannesson K."/>
            <person name="Butlin R.K."/>
            <person name="Leder E.H."/>
        </authorList>
    </citation>
    <scope>NUCLEOTIDE SEQUENCE [LARGE SCALE GENOMIC DNA]</scope>
    <source>
        <strain evidence="1">Snail1</strain>
        <tissue evidence="1">Muscle</tissue>
    </source>
</reference>
<evidence type="ECO:0000313" key="1">
    <source>
        <dbReference type="EMBL" id="KAK7105212.1"/>
    </source>
</evidence>